<comment type="caution">
    <text evidence="6">The sequence shown here is derived from an EMBL/GenBank/DDBJ whole genome shotgun (WGS) entry which is preliminary data.</text>
</comment>
<evidence type="ECO:0000256" key="1">
    <source>
        <dbReference type="ARBA" id="ARBA00022475"/>
    </source>
</evidence>
<keyword evidence="3 5" id="KW-1133">Transmembrane helix</keyword>
<feature type="transmembrane region" description="Helical" evidence="5">
    <location>
        <begin position="123"/>
        <end position="149"/>
    </location>
</feature>
<keyword evidence="7" id="KW-1185">Reference proteome</keyword>
<gene>
    <name evidence="6" type="ORF">ACFOSU_04585</name>
</gene>
<protein>
    <submittedName>
        <fullName evidence="6">DUF2585 family protein</fullName>
    </submittedName>
</protein>
<dbReference type="Pfam" id="PF10755">
    <property type="entry name" value="DUF2585"/>
    <property type="match status" value="1"/>
</dbReference>
<keyword evidence="2 5" id="KW-0812">Transmembrane</keyword>
<evidence type="ECO:0000313" key="6">
    <source>
        <dbReference type="EMBL" id="MFC3103163.1"/>
    </source>
</evidence>
<dbReference type="Proteomes" id="UP001595462">
    <property type="component" value="Unassembled WGS sequence"/>
</dbReference>
<keyword evidence="1" id="KW-1003">Cell membrane</keyword>
<accession>A0ABV7EKB4</accession>
<sequence>MNFLRLNARDWRPLSPQTFVLVAAAILFIQALTLMAMGHPLICECGHIDLWHGSASGPQTSQHLTDWYSVTHVAHGLLFYLLIWLVAPGAPFTVVLLTALGLEANWEMIENTPFIMDRYRQTALAAGYFGDSVVNSIGDTLAMAVGFVWARKVPAYGSVLLFLGSECVLAIVIRDNLMLNIIQLIHPVKAIAVWQAGG</sequence>
<evidence type="ECO:0000256" key="5">
    <source>
        <dbReference type="SAM" id="Phobius"/>
    </source>
</evidence>
<evidence type="ECO:0000256" key="4">
    <source>
        <dbReference type="ARBA" id="ARBA00023136"/>
    </source>
</evidence>
<dbReference type="RefSeq" id="WP_380686927.1">
    <property type="nucleotide sequence ID" value="NZ_JBHRSS010000003.1"/>
</dbReference>
<proteinExistence type="predicted"/>
<evidence type="ECO:0000256" key="2">
    <source>
        <dbReference type="ARBA" id="ARBA00022692"/>
    </source>
</evidence>
<name>A0ABV7EKB4_9GAMM</name>
<feature type="transmembrane region" description="Helical" evidence="5">
    <location>
        <begin position="77"/>
        <end position="102"/>
    </location>
</feature>
<keyword evidence="4 5" id="KW-0472">Membrane</keyword>
<feature type="transmembrane region" description="Helical" evidence="5">
    <location>
        <begin position="20"/>
        <end position="42"/>
    </location>
</feature>
<organism evidence="6 7">
    <name type="scientific">Salinisphaera aquimarina</name>
    <dbReference type="NCBI Taxonomy" id="2094031"/>
    <lineage>
        <taxon>Bacteria</taxon>
        <taxon>Pseudomonadati</taxon>
        <taxon>Pseudomonadota</taxon>
        <taxon>Gammaproteobacteria</taxon>
        <taxon>Salinisphaerales</taxon>
        <taxon>Salinisphaeraceae</taxon>
        <taxon>Salinisphaera</taxon>
    </lineage>
</organism>
<reference evidence="7" key="1">
    <citation type="journal article" date="2019" name="Int. J. Syst. Evol. Microbiol.">
        <title>The Global Catalogue of Microorganisms (GCM) 10K type strain sequencing project: providing services to taxonomists for standard genome sequencing and annotation.</title>
        <authorList>
            <consortium name="The Broad Institute Genomics Platform"/>
            <consortium name="The Broad Institute Genome Sequencing Center for Infectious Disease"/>
            <person name="Wu L."/>
            <person name="Ma J."/>
        </authorList>
    </citation>
    <scope>NUCLEOTIDE SEQUENCE [LARGE SCALE GENOMIC DNA]</scope>
    <source>
        <strain evidence="7">KCTC 52640</strain>
    </source>
</reference>
<evidence type="ECO:0000313" key="7">
    <source>
        <dbReference type="Proteomes" id="UP001595462"/>
    </source>
</evidence>
<evidence type="ECO:0000256" key="3">
    <source>
        <dbReference type="ARBA" id="ARBA00022989"/>
    </source>
</evidence>
<dbReference type="InterPro" id="IPR019691">
    <property type="entry name" value="DUF2585"/>
</dbReference>
<feature type="transmembrane region" description="Helical" evidence="5">
    <location>
        <begin position="155"/>
        <end position="173"/>
    </location>
</feature>
<dbReference type="EMBL" id="JBHRSS010000003">
    <property type="protein sequence ID" value="MFC3103163.1"/>
    <property type="molecule type" value="Genomic_DNA"/>
</dbReference>